<dbReference type="Proteomes" id="UP000805193">
    <property type="component" value="Unassembled WGS sequence"/>
</dbReference>
<name>A0AC60P299_IXOPE</name>
<keyword evidence="2" id="KW-1185">Reference proteome</keyword>
<sequence>MASTTTTRLVAGISEKFAYLASLRDPRTAGWSLTVDLRFMLPVCLGYLYVVKIAGPRWMMNRKPYNLKAAIMGYNVFQVIANTFFFVQYTRLTYFGGNYNVFCQGIDYSLDENELRILRISWWYLFVRIADFMDTFFFVATKKFSHITYLHVVHHFLVVLNGWVYLVFGAGGQLIMVLCLNTLVHVVMYGYYLLSSLGPSIQKYLWWKRYLTKLQIFQIVFLTLHGCIPLFYDCGYPRALILLALPQSLAVLTLFVNFYIRSYTKTGIPDVCISQAGKEK</sequence>
<proteinExistence type="predicted"/>
<evidence type="ECO:0000313" key="1">
    <source>
        <dbReference type="EMBL" id="KAG0413431.1"/>
    </source>
</evidence>
<gene>
    <name evidence="1" type="ORF">HPB47_009415</name>
</gene>
<reference evidence="1 2" key="1">
    <citation type="journal article" date="2020" name="Cell">
        <title>Large-Scale Comparative Analyses of Tick Genomes Elucidate Their Genetic Diversity and Vector Capacities.</title>
        <authorList>
            <consortium name="Tick Genome and Microbiome Consortium (TIGMIC)"/>
            <person name="Jia N."/>
            <person name="Wang J."/>
            <person name="Shi W."/>
            <person name="Du L."/>
            <person name="Sun Y."/>
            <person name="Zhan W."/>
            <person name="Jiang J.F."/>
            <person name="Wang Q."/>
            <person name="Zhang B."/>
            <person name="Ji P."/>
            <person name="Bell-Sakyi L."/>
            <person name="Cui X.M."/>
            <person name="Yuan T.T."/>
            <person name="Jiang B.G."/>
            <person name="Yang W.F."/>
            <person name="Lam T.T."/>
            <person name="Chang Q.C."/>
            <person name="Ding S.J."/>
            <person name="Wang X.J."/>
            <person name="Zhu J.G."/>
            <person name="Ruan X.D."/>
            <person name="Zhao L."/>
            <person name="Wei J.T."/>
            <person name="Ye R.Z."/>
            <person name="Que T.C."/>
            <person name="Du C.H."/>
            <person name="Zhou Y.H."/>
            <person name="Cheng J.X."/>
            <person name="Dai P.F."/>
            <person name="Guo W.B."/>
            <person name="Han X.H."/>
            <person name="Huang E.J."/>
            <person name="Li L.F."/>
            <person name="Wei W."/>
            <person name="Gao Y.C."/>
            <person name="Liu J.Z."/>
            <person name="Shao H.Z."/>
            <person name="Wang X."/>
            <person name="Wang C.C."/>
            <person name="Yang T.C."/>
            <person name="Huo Q.B."/>
            <person name="Li W."/>
            <person name="Chen H.Y."/>
            <person name="Chen S.E."/>
            <person name="Zhou L.G."/>
            <person name="Ni X.B."/>
            <person name="Tian J.H."/>
            <person name="Sheng Y."/>
            <person name="Liu T."/>
            <person name="Pan Y.S."/>
            <person name="Xia L.Y."/>
            <person name="Li J."/>
            <person name="Zhao F."/>
            <person name="Cao W.C."/>
        </authorList>
    </citation>
    <scope>NUCLEOTIDE SEQUENCE [LARGE SCALE GENOMIC DNA]</scope>
    <source>
        <strain evidence="1">Iper-2018</strain>
    </source>
</reference>
<accession>A0AC60P299</accession>
<evidence type="ECO:0000313" key="2">
    <source>
        <dbReference type="Proteomes" id="UP000805193"/>
    </source>
</evidence>
<organism evidence="1 2">
    <name type="scientific">Ixodes persulcatus</name>
    <name type="common">Taiga tick</name>
    <dbReference type="NCBI Taxonomy" id="34615"/>
    <lineage>
        <taxon>Eukaryota</taxon>
        <taxon>Metazoa</taxon>
        <taxon>Ecdysozoa</taxon>
        <taxon>Arthropoda</taxon>
        <taxon>Chelicerata</taxon>
        <taxon>Arachnida</taxon>
        <taxon>Acari</taxon>
        <taxon>Parasitiformes</taxon>
        <taxon>Ixodida</taxon>
        <taxon>Ixodoidea</taxon>
        <taxon>Ixodidae</taxon>
        <taxon>Ixodinae</taxon>
        <taxon>Ixodes</taxon>
    </lineage>
</organism>
<comment type="caution">
    <text evidence="1">The sequence shown here is derived from an EMBL/GenBank/DDBJ whole genome shotgun (WGS) entry which is preliminary data.</text>
</comment>
<protein>
    <submittedName>
        <fullName evidence="1">Uncharacterized protein</fullName>
    </submittedName>
</protein>
<dbReference type="EMBL" id="JABSTQ010011260">
    <property type="protein sequence ID" value="KAG0413431.1"/>
    <property type="molecule type" value="Genomic_DNA"/>
</dbReference>